<dbReference type="AlphaFoldDB" id="A0A7V9YXH1"/>
<comment type="caution">
    <text evidence="2">The sequence shown here is derived from an EMBL/GenBank/DDBJ whole genome shotgun (WGS) entry which is preliminary data.</text>
</comment>
<dbReference type="Pfam" id="PF03862">
    <property type="entry name" value="SpoVAC_SpoVAEB"/>
    <property type="match status" value="1"/>
</dbReference>
<dbReference type="EMBL" id="JACDUU010000001">
    <property type="protein sequence ID" value="MBA2870065.1"/>
    <property type="molecule type" value="Genomic_DNA"/>
</dbReference>
<keyword evidence="3" id="KW-1185">Reference proteome</keyword>
<evidence type="ECO:0000313" key="3">
    <source>
        <dbReference type="Proteomes" id="UP000580891"/>
    </source>
</evidence>
<dbReference type="PANTHER" id="PTHR38450:SF1">
    <property type="entry name" value="STAGE V SPORULATION PROTEIN AC"/>
    <property type="match status" value="1"/>
</dbReference>
<feature type="transmembrane region" description="Helical" evidence="1">
    <location>
        <begin position="53"/>
        <end position="71"/>
    </location>
</feature>
<dbReference type="InterPro" id="IPR014203">
    <property type="entry name" value="Spore_V_AC"/>
</dbReference>
<keyword evidence="1" id="KW-0812">Transmembrane</keyword>
<feature type="transmembrane region" description="Helical" evidence="1">
    <location>
        <begin position="20"/>
        <end position="41"/>
    </location>
</feature>
<evidence type="ECO:0000256" key="1">
    <source>
        <dbReference type="SAM" id="Phobius"/>
    </source>
</evidence>
<protein>
    <submittedName>
        <fullName evidence="2">Stage V sporulation protein AC</fullName>
    </submittedName>
</protein>
<dbReference type="PANTHER" id="PTHR38450">
    <property type="entry name" value="STAGE V SPORULATION PROTEIN AC-RELATED"/>
    <property type="match status" value="1"/>
</dbReference>
<dbReference type="NCBIfam" id="TIGR02838">
    <property type="entry name" value="spore_V_AC"/>
    <property type="match status" value="1"/>
</dbReference>
<dbReference type="InterPro" id="IPR005562">
    <property type="entry name" value="SpoVA"/>
</dbReference>
<keyword evidence="1" id="KW-0472">Membrane</keyword>
<accession>A0A7V9YXH1</accession>
<sequence length="148" mass="16023">MKLRDNYQEAVKIFQPKPSYFLNAVKAFFVGGLICGIGQALQNFYIKFFTLDVSVAQHMVLGTFILLATLLTGMGVYDKIGQFAGAGSMIPITGFANSLASAALEHRSEGAVLGIASNMFKVAGAVIVYGVVIAYILGVIHYLFWNIF</sequence>
<dbReference type="Proteomes" id="UP000580891">
    <property type="component" value="Unassembled WGS sequence"/>
</dbReference>
<proteinExistence type="predicted"/>
<feature type="transmembrane region" description="Helical" evidence="1">
    <location>
        <begin position="124"/>
        <end position="145"/>
    </location>
</feature>
<keyword evidence="1" id="KW-1133">Transmembrane helix</keyword>
<evidence type="ECO:0000313" key="2">
    <source>
        <dbReference type="EMBL" id="MBA2870065.1"/>
    </source>
</evidence>
<reference evidence="2 3" key="1">
    <citation type="submission" date="2020-07" db="EMBL/GenBank/DDBJ databases">
        <title>Genomic Encyclopedia of Type Strains, Phase IV (KMG-IV): sequencing the most valuable type-strain genomes for metagenomic binning, comparative biology and taxonomic classification.</title>
        <authorList>
            <person name="Goeker M."/>
        </authorList>
    </citation>
    <scope>NUCLEOTIDE SEQUENCE [LARGE SCALE GENOMIC DNA]</scope>
    <source>
        <strain evidence="2 3">DSM 25220</strain>
    </source>
</reference>
<feature type="transmembrane region" description="Helical" evidence="1">
    <location>
        <begin position="83"/>
        <end position="104"/>
    </location>
</feature>
<name>A0A7V9YXH1_9BACL</name>
<organism evidence="2 3">
    <name type="scientific">[Anoxybacillus] calidus</name>
    <dbReference type="NCBI Taxonomy" id="575178"/>
    <lineage>
        <taxon>Bacteria</taxon>
        <taxon>Bacillati</taxon>
        <taxon>Bacillota</taxon>
        <taxon>Bacilli</taxon>
        <taxon>Bacillales</taxon>
        <taxon>Anoxybacillaceae</taxon>
        <taxon>Paranoxybacillus</taxon>
    </lineage>
</organism>
<gene>
    <name evidence="2" type="ORF">HNQ85_000323</name>
</gene>